<dbReference type="Proteomes" id="UP000186698">
    <property type="component" value="Chromosome 6S"/>
</dbReference>
<proteinExistence type="predicted"/>
<feature type="transmembrane region" description="Helical" evidence="2">
    <location>
        <begin position="133"/>
        <end position="153"/>
    </location>
</feature>
<dbReference type="KEGG" id="xla:108695466"/>
<keyword evidence="1" id="KW-0732">Signal</keyword>
<dbReference type="CTD" id="108695466"/>
<keyword evidence="2" id="KW-0472">Membrane</keyword>
<feature type="domain" description="Snake toxin/toxin-like" evidence="3">
    <location>
        <begin position="46"/>
        <end position="115"/>
    </location>
</feature>
<dbReference type="InterPro" id="IPR035076">
    <property type="entry name" value="Toxin/TOLIP"/>
</dbReference>
<keyword evidence="4" id="KW-1185">Reference proteome</keyword>
<dbReference type="PANTHER" id="PTHR16983">
    <property type="entry name" value="UPAR/LY6 DOMAIN-CONTAINING PROTEIN"/>
    <property type="match status" value="1"/>
</dbReference>
<dbReference type="Pfam" id="PF00087">
    <property type="entry name" value="Toxin_TOLIP"/>
    <property type="match status" value="1"/>
</dbReference>
<keyword evidence="2" id="KW-0812">Transmembrane</keyword>
<dbReference type="OrthoDB" id="9901195at2759"/>
<keyword evidence="2" id="KW-1133">Transmembrane helix</keyword>
<evidence type="ECO:0000259" key="3">
    <source>
        <dbReference type="Pfam" id="PF00087"/>
    </source>
</evidence>
<dbReference type="AGR" id="Xenbase:XB-GENE-17332108"/>
<accession>A0A8J0T8H0</accession>
<dbReference type="PANTHER" id="PTHR16983:SF10">
    <property type="entry name" value="PROTEIN QUIVER"/>
    <property type="match status" value="1"/>
</dbReference>
<evidence type="ECO:0000256" key="1">
    <source>
        <dbReference type="ARBA" id="ARBA00022729"/>
    </source>
</evidence>
<evidence type="ECO:0000256" key="2">
    <source>
        <dbReference type="SAM" id="Phobius"/>
    </source>
</evidence>
<dbReference type="Xenbase" id="XB-GENE-17332108">
    <property type="gene designation" value="psca.S"/>
</dbReference>
<dbReference type="Gene3D" id="2.10.60.10">
    <property type="entry name" value="CD59"/>
    <property type="match status" value="1"/>
</dbReference>
<evidence type="ECO:0000313" key="5">
    <source>
        <dbReference type="RefSeq" id="XP_018079485.1"/>
    </source>
</evidence>
<evidence type="ECO:0000313" key="4">
    <source>
        <dbReference type="Proteomes" id="UP000186698"/>
    </source>
</evidence>
<organism evidence="4 5">
    <name type="scientific">Xenopus laevis</name>
    <name type="common">African clawed frog</name>
    <dbReference type="NCBI Taxonomy" id="8355"/>
    <lineage>
        <taxon>Eukaryota</taxon>
        <taxon>Metazoa</taxon>
        <taxon>Chordata</taxon>
        <taxon>Craniata</taxon>
        <taxon>Vertebrata</taxon>
        <taxon>Euteleostomi</taxon>
        <taxon>Amphibia</taxon>
        <taxon>Batrachia</taxon>
        <taxon>Anura</taxon>
        <taxon>Pipoidea</taxon>
        <taxon>Pipidae</taxon>
        <taxon>Xenopodinae</taxon>
        <taxon>Xenopus</taxon>
        <taxon>Xenopus</taxon>
    </lineage>
</organism>
<dbReference type="InterPro" id="IPR045860">
    <property type="entry name" value="Snake_toxin-like_sf"/>
</dbReference>
<sequence>MSVCREYKVFSRESCVSEHNSVKMKSLCFSLIILGSFFHLGHSYLCYTCNAASNDIYCLQVKNCTGSTPYCGTSIVSLNFVTFLNKYCAAACVTGNQSVAFISSSESCCASDYCNNQKIGNVNYFDFNSARGSSSMCLLVAITSLLAAFLALVV</sequence>
<dbReference type="AlphaFoldDB" id="A0A8J0T8H0"/>
<dbReference type="GeneID" id="108695466"/>
<dbReference type="RefSeq" id="XP_018079485.1">
    <property type="nucleotide sequence ID" value="XM_018223996.2"/>
</dbReference>
<reference evidence="5" key="1">
    <citation type="submission" date="2025-08" db="UniProtKB">
        <authorList>
            <consortium name="RefSeq"/>
        </authorList>
    </citation>
    <scope>IDENTIFICATION</scope>
    <source>
        <strain evidence="5">J_2021</strain>
        <tissue evidence="5">Erythrocytes</tissue>
    </source>
</reference>
<dbReference type="InterPro" id="IPR051110">
    <property type="entry name" value="Ly-6/neurotoxin-like_GPI-ap"/>
</dbReference>
<protein>
    <submittedName>
        <fullName evidence="5">Prostate stem cell antigen</fullName>
    </submittedName>
</protein>
<name>A0A8J0T8H0_XENLA</name>
<dbReference type="SUPFAM" id="SSF57302">
    <property type="entry name" value="Snake toxin-like"/>
    <property type="match status" value="1"/>
</dbReference>
<gene>
    <name evidence="5 6" type="primary">psca.S</name>
</gene>
<evidence type="ECO:0000313" key="6">
    <source>
        <dbReference type="Xenbase" id="XB-GENE-17332108"/>
    </source>
</evidence>